<dbReference type="InterPro" id="IPR036318">
    <property type="entry name" value="FAD-bd_PCMH-like_sf"/>
</dbReference>
<dbReference type="PANTHER" id="PTHR43762">
    <property type="entry name" value="L-GULONOLACTONE OXIDASE"/>
    <property type="match status" value="1"/>
</dbReference>
<dbReference type="Gene3D" id="3.30.43.10">
    <property type="entry name" value="Uridine Diphospho-n-acetylenolpyruvylglucosamine Reductase, domain 2"/>
    <property type="match status" value="1"/>
</dbReference>
<dbReference type="InterPro" id="IPR016167">
    <property type="entry name" value="FAD-bd_PCMH_sub1"/>
</dbReference>
<dbReference type="GO" id="GO:0003885">
    <property type="term" value="F:D-arabinono-1,4-lactone oxidase activity"/>
    <property type="evidence" value="ECO:0007669"/>
    <property type="project" value="TreeGrafter"/>
</dbReference>
<dbReference type="Proteomes" id="UP000277580">
    <property type="component" value="Unassembled WGS sequence"/>
</dbReference>
<dbReference type="InterPro" id="IPR016169">
    <property type="entry name" value="FAD-bd_PCMH_sub2"/>
</dbReference>
<keyword evidence="3" id="KW-1185">Reference proteome</keyword>
<accession>A0A3N4KAU7</accession>
<protein>
    <recommendedName>
        <fullName evidence="1">FAD-binding PCMH-type domain-containing protein</fullName>
    </recommendedName>
</protein>
<evidence type="ECO:0000313" key="3">
    <source>
        <dbReference type="Proteomes" id="UP000277580"/>
    </source>
</evidence>
<evidence type="ECO:0000313" key="2">
    <source>
        <dbReference type="EMBL" id="RPB07630.1"/>
    </source>
</evidence>
<dbReference type="OrthoDB" id="610608at2759"/>
<proteinExistence type="predicted"/>
<gene>
    <name evidence="2" type="ORF">P167DRAFT_495480</name>
</gene>
<dbReference type="InterPro" id="IPR010031">
    <property type="entry name" value="FAD_lactone_oxidase-like"/>
</dbReference>
<name>A0A3N4KAU7_9PEZI</name>
<dbReference type="AlphaFoldDB" id="A0A3N4KAU7"/>
<sequence length="563" mass="62709">MTVSHSKPLNISINRVLTPQVYVAAEFENWGLTVSNTPAYTFVPTTVKGLQNLITWAKAQKLRVRAAGYRHTWGDMYSETGHVFVSMLDTKTATTVPDPSSILPNAASNVANEFKQIELASEDVSGSGGKKRLVRLGAAVTNEEFRRWAIANNAWTVPVNVVMVEITYGGSNAPICHGGGIQHKTLSDLVRQVEYVDVNGVHQTVSDPAQLKAAAGAFGLLAGVVTHVTLELDSMTYANMQPAKPEIGLTIPPPEGYTVPKAIRETYTDAQLEEARLDWISKAENSYYSEYFWFPYQDRSFVNVWNNTEDSTGAIDYPSAPDQFNQWIQGWLGGVINDDLLFRAFPGHWQAVILSTAAMLGLPDSDVKTYLIDAIHFRRGVQNMRVRDIELQIPIPALADDPTKPDWTVVQKAWWDAIEIVYADESAPMRIALELRIMGDSDIIMAPQTGNSFGTASIEVLTTMPAADDGSWAPFAQKIADKWMSYTGPNGTLINTRPHWAKEWQGMTINGTDWKQYLKDVSYKDEIPQFLNVLGEIGAEQGWELKDLKERFSNPFLDDMFFE</sequence>
<reference evidence="2 3" key="1">
    <citation type="journal article" date="2018" name="Nat. Ecol. Evol.">
        <title>Pezizomycetes genomes reveal the molecular basis of ectomycorrhizal truffle lifestyle.</title>
        <authorList>
            <person name="Murat C."/>
            <person name="Payen T."/>
            <person name="Noel B."/>
            <person name="Kuo A."/>
            <person name="Morin E."/>
            <person name="Chen J."/>
            <person name="Kohler A."/>
            <person name="Krizsan K."/>
            <person name="Balestrini R."/>
            <person name="Da Silva C."/>
            <person name="Montanini B."/>
            <person name="Hainaut M."/>
            <person name="Levati E."/>
            <person name="Barry K.W."/>
            <person name="Belfiori B."/>
            <person name="Cichocki N."/>
            <person name="Clum A."/>
            <person name="Dockter R.B."/>
            <person name="Fauchery L."/>
            <person name="Guy J."/>
            <person name="Iotti M."/>
            <person name="Le Tacon F."/>
            <person name="Lindquist E.A."/>
            <person name="Lipzen A."/>
            <person name="Malagnac F."/>
            <person name="Mello A."/>
            <person name="Molinier V."/>
            <person name="Miyauchi S."/>
            <person name="Poulain J."/>
            <person name="Riccioni C."/>
            <person name="Rubini A."/>
            <person name="Sitrit Y."/>
            <person name="Splivallo R."/>
            <person name="Traeger S."/>
            <person name="Wang M."/>
            <person name="Zifcakova L."/>
            <person name="Wipf D."/>
            <person name="Zambonelli A."/>
            <person name="Paolocci F."/>
            <person name="Nowrousian M."/>
            <person name="Ottonello S."/>
            <person name="Baldrian P."/>
            <person name="Spatafora J.W."/>
            <person name="Henrissat B."/>
            <person name="Nagy L.G."/>
            <person name="Aury J.M."/>
            <person name="Wincker P."/>
            <person name="Grigoriev I.V."/>
            <person name="Bonfante P."/>
            <person name="Martin F.M."/>
        </authorList>
    </citation>
    <scope>NUCLEOTIDE SEQUENCE [LARGE SCALE GENOMIC DNA]</scope>
    <source>
        <strain evidence="2 3">CCBAS932</strain>
    </source>
</reference>
<dbReference type="PROSITE" id="PS51387">
    <property type="entry name" value="FAD_PCMH"/>
    <property type="match status" value="1"/>
</dbReference>
<dbReference type="InParanoid" id="A0A3N4KAU7"/>
<organism evidence="2 3">
    <name type="scientific">Morchella conica CCBAS932</name>
    <dbReference type="NCBI Taxonomy" id="1392247"/>
    <lineage>
        <taxon>Eukaryota</taxon>
        <taxon>Fungi</taxon>
        <taxon>Dikarya</taxon>
        <taxon>Ascomycota</taxon>
        <taxon>Pezizomycotina</taxon>
        <taxon>Pezizomycetes</taxon>
        <taxon>Pezizales</taxon>
        <taxon>Morchellaceae</taxon>
        <taxon>Morchella</taxon>
    </lineage>
</organism>
<dbReference type="SUPFAM" id="SSF56176">
    <property type="entry name" value="FAD-binding/transporter-associated domain-like"/>
    <property type="match status" value="1"/>
</dbReference>
<dbReference type="EMBL" id="ML119178">
    <property type="protein sequence ID" value="RPB07630.1"/>
    <property type="molecule type" value="Genomic_DNA"/>
</dbReference>
<dbReference type="Gene3D" id="3.30.465.10">
    <property type="match status" value="1"/>
</dbReference>
<dbReference type="InterPro" id="IPR016166">
    <property type="entry name" value="FAD-bd_PCMH"/>
</dbReference>
<dbReference type="GO" id="GO:0071949">
    <property type="term" value="F:FAD binding"/>
    <property type="evidence" value="ECO:0007669"/>
    <property type="project" value="InterPro"/>
</dbReference>
<dbReference type="STRING" id="1392247.A0A3N4KAU7"/>
<feature type="domain" description="FAD-binding PCMH-type" evidence="1">
    <location>
        <begin position="34"/>
        <end position="235"/>
    </location>
</feature>
<dbReference type="PANTHER" id="PTHR43762:SF1">
    <property type="entry name" value="D-ARABINONO-1,4-LACTONE OXIDASE"/>
    <property type="match status" value="1"/>
</dbReference>
<dbReference type="GO" id="GO:0005739">
    <property type="term" value="C:mitochondrion"/>
    <property type="evidence" value="ECO:0007669"/>
    <property type="project" value="TreeGrafter"/>
</dbReference>
<evidence type="ECO:0000259" key="1">
    <source>
        <dbReference type="PROSITE" id="PS51387"/>
    </source>
</evidence>